<dbReference type="OrthoDB" id="312459at2759"/>
<name>A0A3P6UTR4_ANISI</name>
<dbReference type="AlphaFoldDB" id="A0A3P6UTR4"/>
<evidence type="ECO:0008006" key="3">
    <source>
        <dbReference type="Google" id="ProtNLM"/>
    </source>
</evidence>
<reference evidence="1 2" key="1">
    <citation type="submission" date="2018-11" db="EMBL/GenBank/DDBJ databases">
        <authorList>
            <consortium name="Pathogen Informatics"/>
        </authorList>
    </citation>
    <scope>NUCLEOTIDE SEQUENCE [LARGE SCALE GENOMIC DNA]</scope>
</reference>
<proteinExistence type="predicted"/>
<protein>
    <recommendedName>
        <fullName evidence="3">Myosin tail domain-containing protein</fullName>
    </recommendedName>
</protein>
<gene>
    <name evidence="1" type="ORF">ASIM_LOCUS20958</name>
</gene>
<evidence type="ECO:0000313" key="2">
    <source>
        <dbReference type="Proteomes" id="UP000267096"/>
    </source>
</evidence>
<dbReference type="Proteomes" id="UP000267096">
    <property type="component" value="Unassembled WGS sequence"/>
</dbReference>
<dbReference type="EMBL" id="UYRR01041748">
    <property type="protein sequence ID" value="VDK81734.1"/>
    <property type="molecule type" value="Genomic_DNA"/>
</dbReference>
<organism evidence="1 2">
    <name type="scientific">Anisakis simplex</name>
    <name type="common">Herring worm</name>
    <dbReference type="NCBI Taxonomy" id="6269"/>
    <lineage>
        <taxon>Eukaryota</taxon>
        <taxon>Metazoa</taxon>
        <taxon>Ecdysozoa</taxon>
        <taxon>Nematoda</taxon>
        <taxon>Chromadorea</taxon>
        <taxon>Rhabditida</taxon>
        <taxon>Spirurina</taxon>
        <taxon>Ascaridomorpha</taxon>
        <taxon>Ascaridoidea</taxon>
        <taxon>Anisakidae</taxon>
        <taxon>Anisakis</taxon>
        <taxon>Anisakis simplex complex</taxon>
    </lineage>
</organism>
<sequence>MMQKVQELTDVNEAANAKIASLEKVRHKLMGDLDDAQVDVERTAN</sequence>
<keyword evidence="2" id="KW-1185">Reference proteome</keyword>
<accession>A0A3P6UTR4</accession>
<evidence type="ECO:0000313" key="1">
    <source>
        <dbReference type="EMBL" id="VDK81734.1"/>
    </source>
</evidence>